<reference evidence="1" key="1">
    <citation type="journal article" date="2014" name="Front. Microbiol.">
        <title>High frequency of phylogenetically diverse reductive dehalogenase-homologous genes in deep subseafloor sedimentary metagenomes.</title>
        <authorList>
            <person name="Kawai M."/>
            <person name="Futagami T."/>
            <person name="Toyoda A."/>
            <person name="Takaki Y."/>
            <person name="Nishi S."/>
            <person name="Hori S."/>
            <person name="Arai W."/>
            <person name="Tsubouchi T."/>
            <person name="Morono Y."/>
            <person name="Uchiyama I."/>
            <person name="Ito T."/>
            <person name="Fujiyama A."/>
            <person name="Inagaki F."/>
            <person name="Takami H."/>
        </authorList>
    </citation>
    <scope>NUCLEOTIDE SEQUENCE</scope>
    <source>
        <strain evidence="1">Expedition CK06-06</strain>
    </source>
</reference>
<comment type="caution">
    <text evidence="1">The sequence shown here is derived from an EMBL/GenBank/DDBJ whole genome shotgun (WGS) entry which is preliminary data.</text>
</comment>
<evidence type="ECO:0000313" key="1">
    <source>
        <dbReference type="EMBL" id="GAI18438.1"/>
    </source>
</evidence>
<dbReference type="AlphaFoldDB" id="X1LH45"/>
<feature type="non-terminal residue" evidence="1">
    <location>
        <position position="271"/>
    </location>
</feature>
<proteinExistence type="predicted"/>
<feature type="non-terminal residue" evidence="1">
    <location>
        <position position="1"/>
    </location>
</feature>
<dbReference type="EMBL" id="BARV01022120">
    <property type="protein sequence ID" value="GAI18438.1"/>
    <property type="molecule type" value="Genomic_DNA"/>
</dbReference>
<sequence>WALEFLARSEGVDRIVTSDIDEEWGIYRTNLAAIGSVYQGYSKKFEFYRNDLNDIDMTAKLLEKIKPHVVYTVVTIQSATVAIFSPLPEHIRKKTNLAGLGAWLPWHLLLPAKLMQAIKKSGIQTHVVNHAFPDVVGPAIWKHFGFGPTVGTGNFDQNCATIRKYVSMTEGVPIQDVTLYVVASHAVRALYRERGPGAGVPFFLKILLGDKDITSKYDVNWLMESCLVDRWRSKVATKRVVNALTAASAVEKIMAIIGDTNKYTHAPAPNG</sequence>
<gene>
    <name evidence="1" type="ORF">S06H3_36504</name>
</gene>
<organism evidence="1">
    <name type="scientific">marine sediment metagenome</name>
    <dbReference type="NCBI Taxonomy" id="412755"/>
    <lineage>
        <taxon>unclassified sequences</taxon>
        <taxon>metagenomes</taxon>
        <taxon>ecological metagenomes</taxon>
    </lineage>
</organism>
<protein>
    <submittedName>
        <fullName evidence="1">Uncharacterized protein</fullName>
    </submittedName>
</protein>
<accession>X1LH45</accession>
<name>X1LH45_9ZZZZ</name>